<organism evidence="1 2">
    <name type="scientific">Papillibacter cinnamivorans DSM 12816</name>
    <dbReference type="NCBI Taxonomy" id="1122930"/>
    <lineage>
        <taxon>Bacteria</taxon>
        <taxon>Bacillati</taxon>
        <taxon>Bacillota</taxon>
        <taxon>Clostridia</taxon>
        <taxon>Eubacteriales</taxon>
        <taxon>Oscillospiraceae</taxon>
        <taxon>Papillibacter</taxon>
    </lineage>
</organism>
<dbReference type="Proteomes" id="UP000192790">
    <property type="component" value="Unassembled WGS sequence"/>
</dbReference>
<dbReference type="STRING" id="1122930.SAMN02745168_0285"/>
<gene>
    <name evidence="1" type="ORF">SAMN02745168_0285</name>
</gene>
<sequence length="93" mass="10613">MRRFLHGEGFPAAKTGRRGTDQKIYVYNPGFRCYNNTKSVIGTGVFKPLRLSGARNGYRHRLHNILHLSFMYGSTEDKTSPYRKQTDSCLKAA</sequence>
<protein>
    <submittedName>
        <fullName evidence="1">Uncharacterized protein</fullName>
    </submittedName>
</protein>
<name>A0A1W2D0G9_9FIRM</name>
<proteinExistence type="predicted"/>
<accession>A0A1W2D0G9</accession>
<dbReference type="AlphaFoldDB" id="A0A1W2D0G9"/>
<evidence type="ECO:0000313" key="1">
    <source>
        <dbReference type="EMBL" id="SMC90592.1"/>
    </source>
</evidence>
<evidence type="ECO:0000313" key="2">
    <source>
        <dbReference type="Proteomes" id="UP000192790"/>
    </source>
</evidence>
<keyword evidence="2" id="KW-1185">Reference proteome</keyword>
<reference evidence="1 2" key="1">
    <citation type="submission" date="2017-04" db="EMBL/GenBank/DDBJ databases">
        <authorList>
            <person name="Afonso C.L."/>
            <person name="Miller P.J."/>
            <person name="Scott M.A."/>
            <person name="Spackman E."/>
            <person name="Goraichik I."/>
            <person name="Dimitrov K.M."/>
            <person name="Suarez D.L."/>
            <person name="Swayne D.E."/>
        </authorList>
    </citation>
    <scope>NUCLEOTIDE SEQUENCE [LARGE SCALE GENOMIC DNA]</scope>
    <source>
        <strain evidence="1 2">DSM 12816</strain>
    </source>
</reference>
<dbReference type="EMBL" id="FWXW01000015">
    <property type="protein sequence ID" value="SMC90592.1"/>
    <property type="molecule type" value="Genomic_DNA"/>
</dbReference>